<dbReference type="Gene3D" id="3.60.15.10">
    <property type="entry name" value="Ribonuclease Z/Hydroxyacylglutathione hydrolase-like"/>
    <property type="match status" value="1"/>
</dbReference>
<dbReference type="STRING" id="1348853.LK12_01270"/>
<gene>
    <name evidence="2" type="ORF">LK12_01270</name>
</gene>
<dbReference type="Pfam" id="PF23023">
    <property type="entry name" value="Anti-Pycsar_Apyc1"/>
    <property type="match status" value="1"/>
</dbReference>
<proteinExistence type="predicted"/>
<dbReference type="PANTHER" id="PTHR46018:SF7">
    <property type="entry name" value="RIBONUCLEASE Z"/>
    <property type="match status" value="1"/>
</dbReference>
<dbReference type="InterPro" id="IPR036866">
    <property type="entry name" value="RibonucZ/Hydroxyglut_hydro"/>
</dbReference>
<dbReference type="SMART" id="SM00849">
    <property type="entry name" value="Lactamase_B"/>
    <property type="match status" value="1"/>
</dbReference>
<dbReference type="Proteomes" id="UP000031057">
    <property type="component" value="Unassembled WGS sequence"/>
</dbReference>
<feature type="domain" description="Metallo-beta-lactamase" evidence="1">
    <location>
        <begin position="20"/>
        <end position="222"/>
    </location>
</feature>
<evidence type="ECO:0000313" key="2">
    <source>
        <dbReference type="EMBL" id="KHK93036.1"/>
    </source>
</evidence>
<dbReference type="PANTHER" id="PTHR46018">
    <property type="entry name" value="ZINC PHOSPHODIESTERASE ELAC PROTEIN 1"/>
    <property type="match status" value="1"/>
</dbReference>
<dbReference type="CDD" id="cd07740">
    <property type="entry name" value="metallo-hydrolase-like_MBL-fold"/>
    <property type="match status" value="1"/>
</dbReference>
<protein>
    <submittedName>
        <fullName evidence="2">Beta-lactamase</fullName>
    </submittedName>
</protein>
<dbReference type="EMBL" id="JTDI01000001">
    <property type="protein sequence ID" value="KHK93036.1"/>
    <property type="molecule type" value="Genomic_DNA"/>
</dbReference>
<reference evidence="2 3" key="1">
    <citation type="submission" date="2014-10" db="EMBL/GenBank/DDBJ databases">
        <title>Genome sequence of Novosphingobium malaysiense MUSC 273(T).</title>
        <authorList>
            <person name="Lee L.-H."/>
        </authorList>
    </citation>
    <scope>NUCLEOTIDE SEQUENCE [LARGE SCALE GENOMIC DNA]</scope>
    <source>
        <strain evidence="2 3">MUSC 273</strain>
    </source>
</reference>
<sequence>MALSLRFIGCGDAFGSGGRFNTCFHLVGKQTNLLIDCGASSLVAMKQIGIDRNAITTIVVTHFHADHFGGIPFFLLDAQFFSKRREPLTIVGPTGLEEWYERAMETAFPGSSKAARKFALDLVEIAAGETATIGSATIRAFQALHGPPCGPYHAVRISAEGRTVAYTGDTEWTPELIPAARHADLFIAEAYFRDRAVATHLDLRAIEDHLDEISPKRLVLTHMSEDMLGHPDRVNFESAEDGLVIRID</sequence>
<evidence type="ECO:0000313" key="3">
    <source>
        <dbReference type="Proteomes" id="UP000031057"/>
    </source>
</evidence>
<accession>A0A0B1ZR10</accession>
<dbReference type="RefSeq" id="WP_039278376.1">
    <property type="nucleotide sequence ID" value="NZ_JTDI01000001.1"/>
</dbReference>
<dbReference type="SUPFAM" id="SSF56281">
    <property type="entry name" value="Metallo-hydrolase/oxidoreductase"/>
    <property type="match status" value="1"/>
</dbReference>
<comment type="caution">
    <text evidence="2">The sequence shown here is derived from an EMBL/GenBank/DDBJ whole genome shotgun (WGS) entry which is preliminary data.</text>
</comment>
<name>A0A0B1ZR10_9SPHN</name>
<dbReference type="GO" id="GO:0042781">
    <property type="term" value="F:3'-tRNA processing endoribonuclease activity"/>
    <property type="evidence" value="ECO:0007669"/>
    <property type="project" value="TreeGrafter"/>
</dbReference>
<dbReference type="OrthoDB" id="9803916at2"/>
<organism evidence="2 3">
    <name type="scientific">Novosphingobium malaysiense</name>
    <dbReference type="NCBI Taxonomy" id="1348853"/>
    <lineage>
        <taxon>Bacteria</taxon>
        <taxon>Pseudomonadati</taxon>
        <taxon>Pseudomonadota</taxon>
        <taxon>Alphaproteobacteria</taxon>
        <taxon>Sphingomonadales</taxon>
        <taxon>Sphingomonadaceae</taxon>
        <taxon>Novosphingobium</taxon>
    </lineage>
</organism>
<evidence type="ECO:0000259" key="1">
    <source>
        <dbReference type="SMART" id="SM00849"/>
    </source>
</evidence>
<dbReference type="AlphaFoldDB" id="A0A0B1ZR10"/>
<keyword evidence="3" id="KW-1185">Reference proteome</keyword>
<dbReference type="InterPro" id="IPR001279">
    <property type="entry name" value="Metallo-B-lactamas"/>
</dbReference>